<dbReference type="PANTHER" id="PTHR30071">
    <property type="entry name" value="HEME EXPORTER PROTEIN C"/>
    <property type="match status" value="1"/>
</dbReference>
<feature type="transmembrane region" description="Helical" evidence="6">
    <location>
        <begin position="166"/>
        <end position="189"/>
    </location>
</feature>
<dbReference type="InterPro" id="IPR002541">
    <property type="entry name" value="Cyt_c_assembly"/>
</dbReference>
<comment type="subcellular location">
    <subcellularLocation>
        <location evidence="1">Membrane</location>
        <topology evidence="1">Multi-pass membrane protein</topology>
    </subcellularLocation>
</comment>
<keyword evidence="5 6" id="KW-0472">Membrane</keyword>
<evidence type="ECO:0000259" key="7">
    <source>
        <dbReference type="Pfam" id="PF01578"/>
    </source>
</evidence>
<comment type="caution">
    <text evidence="8">The sequence shown here is derived from an EMBL/GenBank/DDBJ whole genome shotgun (WGS) entry which is preliminary data.</text>
</comment>
<evidence type="ECO:0000256" key="4">
    <source>
        <dbReference type="ARBA" id="ARBA00022989"/>
    </source>
</evidence>
<keyword evidence="3" id="KW-0201">Cytochrome c-type biogenesis</keyword>
<feature type="transmembrane region" description="Helical" evidence="6">
    <location>
        <begin position="34"/>
        <end position="57"/>
    </location>
</feature>
<evidence type="ECO:0000256" key="5">
    <source>
        <dbReference type="ARBA" id="ARBA00023136"/>
    </source>
</evidence>
<feature type="transmembrane region" description="Helical" evidence="6">
    <location>
        <begin position="6"/>
        <end position="27"/>
    </location>
</feature>
<feature type="transmembrane region" description="Helical" evidence="6">
    <location>
        <begin position="69"/>
        <end position="85"/>
    </location>
</feature>
<gene>
    <name evidence="8" type="primary">ccsA</name>
    <name evidence="8" type="ORF">IAC54_07590</name>
</gene>
<evidence type="ECO:0000256" key="3">
    <source>
        <dbReference type="ARBA" id="ARBA00022748"/>
    </source>
</evidence>
<dbReference type="GO" id="GO:0020037">
    <property type="term" value="F:heme binding"/>
    <property type="evidence" value="ECO:0007669"/>
    <property type="project" value="InterPro"/>
</dbReference>
<evidence type="ECO:0000313" key="8">
    <source>
        <dbReference type="EMBL" id="MBO8438741.1"/>
    </source>
</evidence>
<proteinExistence type="predicted"/>
<keyword evidence="2 6" id="KW-0812">Transmembrane</keyword>
<dbReference type="EMBL" id="JADIMW010000078">
    <property type="protein sequence ID" value="MBO8438741.1"/>
    <property type="molecule type" value="Genomic_DNA"/>
</dbReference>
<name>A0A9D9H735_9BACT</name>
<dbReference type="GO" id="GO:0005886">
    <property type="term" value="C:plasma membrane"/>
    <property type="evidence" value="ECO:0007669"/>
    <property type="project" value="TreeGrafter"/>
</dbReference>
<dbReference type="GO" id="GO:0017004">
    <property type="term" value="P:cytochrome complex assembly"/>
    <property type="evidence" value="ECO:0007669"/>
    <property type="project" value="UniProtKB-KW"/>
</dbReference>
<feature type="transmembrane region" description="Helical" evidence="6">
    <location>
        <begin position="131"/>
        <end position="154"/>
    </location>
</feature>
<feature type="domain" description="Cytochrome c assembly protein" evidence="7">
    <location>
        <begin position="70"/>
        <end position="248"/>
    </location>
</feature>
<dbReference type="AlphaFoldDB" id="A0A9D9H735"/>
<dbReference type="InterPro" id="IPR045062">
    <property type="entry name" value="Cyt_c_biogenesis_CcsA/CcmC"/>
</dbReference>
<dbReference type="PANTHER" id="PTHR30071:SF1">
    <property type="entry name" value="CYTOCHROME B_B6 PROTEIN-RELATED"/>
    <property type="match status" value="1"/>
</dbReference>
<protein>
    <submittedName>
        <fullName evidence="8">Cytochrome c biogenesis protein CcsA</fullName>
    </submittedName>
</protein>
<evidence type="ECO:0000256" key="6">
    <source>
        <dbReference type="SAM" id="Phobius"/>
    </source>
</evidence>
<evidence type="ECO:0000256" key="1">
    <source>
        <dbReference type="ARBA" id="ARBA00004141"/>
    </source>
</evidence>
<keyword evidence="4 6" id="KW-1133">Transmembrane helix</keyword>
<feature type="transmembrane region" description="Helical" evidence="6">
    <location>
        <begin position="201"/>
        <end position="218"/>
    </location>
</feature>
<sequence length="260" mass="29801">MITWDNFYLFAIPAIILWGAGAALALFHNGRSRAAIYLTLVGTLLFAAYIICFWISLQRPPLRTMGETRLWYSFFMGVSGLVTYIRWKYRWILSFSTVVGGVFALLNMLKPEIHDHTLMPALQSFWFVPHVTVYMFSYSVLGCAFILACAGMFRHKETYLAAADKLVYTGVAFLTIGMLTGAIWAKAAWGHYWSWDPKETWAAVTWAGYLLYMHLRILHRTAPRALYGILIASFLSLQICWYGVNYMPSARQSVHLYNRT</sequence>
<evidence type="ECO:0000256" key="2">
    <source>
        <dbReference type="ARBA" id="ARBA00022692"/>
    </source>
</evidence>
<reference evidence="8" key="1">
    <citation type="submission" date="2020-10" db="EMBL/GenBank/DDBJ databases">
        <authorList>
            <person name="Gilroy R."/>
        </authorList>
    </citation>
    <scope>NUCLEOTIDE SEQUENCE</scope>
    <source>
        <strain evidence="8">G3-4614</strain>
    </source>
</reference>
<dbReference type="Pfam" id="PF01578">
    <property type="entry name" value="Cytochrom_C_asm"/>
    <property type="match status" value="1"/>
</dbReference>
<reference evidence="8" key="2">
    <citation type="journal article" date="2021" name="PeerJ">
        <title>Extensive microbial diversity within the chicken gut microbiome revealed by metagenomics and culture.</title>
        <authorList>
            <person name="Gilroy R."/>
            <person name="Ravi A."/>
            <person name="Getino M."/>
            <person name="Pursley I."/>
            <person name="Horton D.L."/>
            <person name="Alikhan N.F."/>
            <person name="Baker D."/>
            <person name="Gharbi K."/>
            <person name="Hall N."/>
            <person name="Watson M."/>
            <person name="Adriaenssens E.M."/>
            <person name="Foster-Nyarko E."/>
            <person name="Jarju S."/>
            <person name="Secka A."/>
            <person name="Antonio M."/>
            <person name="Oren A."/>
            <person name="Chaudhuri R.R."/>
            <person name="La Ragione R."/>
            <person name="Hildebrand F."/>
            <person name="Pallen M.J."/>
        </authorList>
    </citation>
    <scope>NUCLEOTIDE SEQUENCE</scope>
    <source>
        <strain evidence="8">G3-4614</strain>
    </source>
</reference>
<feature type="transmembrane region" description="Helical" evidence="6">
    <location>
        <begin position="225"/>
        <end position="244"/>
    </location>
</feature>
<accession>A0A9D9H735</accession>
<dbReference type="Proteomes" id="UP000823636">
    <property type="component" value="Unassembled WGS sequence"/>
</dbReference>
<organism evidence="8 9">
    <name type="scientific">Candidatus Caccoplasma merdipullorum</name>
    <dbReference type="NCBI Taxonomy" id="2840718"/>
    <lineage>
        <taxon>Bacteria</taxon>
        <taxon>Pseudomonadati</taxon>
        <taxon>Bacteroidota</taxon>
        <taxon>Bacteroidia</taxon>
        <taxon>Bacteroidales</taxon>
        <taxon>Bacteroidaceae</taxon>
        <taxon>Bacteroidaceae incertae sedis</taxon>
        <taxon>Candidatus Caccoplasma</taxon>
    </lineage>
</organism>
<evidence type="ECO:0000313" key="9">
    <source>
        <dbReference type="Proteomes" id="UP000823636"/>
    </source>
</evidence>